<dbReference type="KEGG" id="mana:MAMMFC1_02670"/>
<dbReference type="Proteomes" id="UP000276437">
    <property type="component" value="Chromosome"/>
</dbReference>
<dbReference type="AlphaFoldDB" id="A0A348ALN7"/>
<dbReference type="RefSeq" id="WP_126308937.1">
    <property type="nucleotide sequence ID" value="NZ_AP018449.1"/>
</dbReference>
<organism evidence="1 2">
    <name type="scientific">Methylomusa anaerophila</name>
    <dbReference type="NCBI Taxonomy" id="1930071"/>
    <lineage>
        <taxon>Bacteria</taxon>
        <taxon>Bacillati</taxon>
        <taxon>Bacillota</taxon>
        <taxon>Negativicutes</taxon>
        <taxon>Selenomonadales</taxon>
        <taxon>Sporomusaceae</taxon>
        <taxon>Methylomusa</taxon>
    </lineage>
</organism>
<proteinExistence type="predicted"/>
<evidence type="ECO:0000313" key="2">
    <source>
        <dbReference type="Proteomes" id="UP000276437"/>
    </source>
</evidence>
<name>A0A348ALN7_9FIRM</name>
<sequence length="88" mass="9972">MEITQAQLIKYAKMARAAYIDGSQKCIDELSAQGYYQKDVIDNPDNGGYARIFESNTEVIVAFQGTEQLIDTGDWWTRGENQYSGMHI</sequence>
<reference evidence="1 2" key="1">
    <citation type="journal article" date="2018" name="Int. J. Syst. Evol. Microbiol.">
        <title>Methylomusa anaerophila gen. nov., sp. nov., an anaerobic methanol-utilizing bacterium isolated from a microbial fuel cell.</title>
        <authorList>
            <person name="Amano N."/>
            <person name="Yamamuro A."/>
            <person name="Miyahara M."/>
            <person name="Kouzuma A."/>
            <person name="Abe T."/>
            <person name="Watanabe K."/>
        </authorList>
    </citation>
    <scope>NUCLEOTIDE SEQUENCE [LARGE SCALE GENOMIC DNA]</scope>
    <source>
        <strain evidence="1 2">MMFC1</strain>
    </source>
</reference>
<keyword evidence="2" id="KW-1185">Reference proteome</keyword>
<dbReference type="EMBL" id="AP018449">
    <property type="protein sequence ID" value="BBB91985.1"/>
    <property type="molecule type" value="Genomic_DNA"/>
</dbReference>
<accession>A0A348ALN7</accession>
<evidence type="ECO:0000313" key="1">
    <source>
        <dbReference type="EMBL" id="BBB91985.1"/>
    </source>
</evidence>
<protein>
    <submittedName>
        <fullName evidence="1">Uncharacterized protein</fullName>
    </submittedName>
</protein>
<gene>
    <name evidence="1" type="ORF">MAMMFC1_02670</name>
</gene>